<evidence type="ECO:0000256" key="1">
    <source>
        <dbReference type="SAM" id="Phobius"/>
    </source>
</evidence>
<comment type="caution">
    <text evidence="2">The sequence shown here is derived from an EMBL/GenBank/DDBJ whole genome shotgun (WGS) entry which is preliminary data.</text>
</comment>
<keyword evidence="1" id="KW-0812">Transmembrane</keyword>
<protein>
    <submittedName>
        <fullName evidence="2">Uncharacterized protein</fullName>
    </submittedName>
</protein>
<keyword evidence="3" id="KW-1185">Reference proteome</keyword>
<organism evidence="2 3">
    <name type="scientific">Glaciecola petra</name>
    <dbReference type="NCBI Taxonomy" id="3075602"/>
    <lineage>
        <taxon>Bacteria</taxon>
        <taxon>Pseudomonadati</taxon>
        <taxon>Pseudomonadota</taxon>
        <taxon>Gammaproteobacteria</taxon>
        <taxon>Alteromonadales</taxon>
        <taxon>Alteromonadaceae</taxon>
        <taxon>Glaciecola</taxon>
    </lineage>
</organism>
<dbReference type="RefSeq" id="WP_311367727.1">
    <property type="nucleotide sequence ID" value="NZ_JAVRHX010000001.1"/>
</dbReference>
<name>A0ABU2ZS30_9ALTE</name>
<dbReference type="EMBL" id="JAVRHX010000001">
    <property type="protein sequence ID" value="MDT0594247.1"/>
    <property type="molecule type" value="Genomic_DNA"/>
</dbReference>
<evidence type="ECO:0000313" key="2">
    <source>
        <dbReference type="EMBL" id="MDT0594247.1"/>
    </source>
</evidence>
<keyword evidence="1" id="KW-0472">Membrane</keyword>
<reference evidence="2 3" key="1">
    <citation type="submission" date="2023-09" db="EMBL/GenBank/DDBJ databases">
        <authorList>
            <person name="Rey-Velasco X."/>
        </authorList>
    </citation>
    <scope>NUCLEOTIDE SEQUENCE [LARGE SCALE GENOMIC DNA]</scope>
    <source>
        <strain evidence="2 3">P117</strain>
    </source>
</reference>
<sequence length="148" mass="17153">MKKMQQIRKGYFFVACIFIVFAGFYLQSINNWSDASEKCVLIDNWCEIRKNDLTLRIEFDQTPVSEEEIALDIGLSDAYFVSNAWVEGVNMYMGKSPIVFEDEEKPSQGVMFLGSCHLDEMQWHLNIKVAKKGTQSEQYFTVPFITHN</sequence>
<keyword evidence="1" id="KW-1133">Transmembrane helix</keyword>
<proteinExistence type="predicted"/>
<accession>A0ABU2ZS30</accession>
<feature type="transmembrane region" description="Helical" evidence="1">
    <location>
        <begin position="12"/>
        <end position="29"/>
    </location>
</feature>
<dbReference type="Proteomes" id="UP001253545">
    <property type="component" value="Unassembled WGS sequence"/>
</dbReference>
<gene>
    <name evidence="2" type="ORF">RM552_05270</name>
</gene>
<evidence type="ECO:0000313" key="3">
    <source>
        <dbReference type="Proteomes" id="UP001253545"/>
    </source>
</evidence>